<dbReference type="InterPro" id="IPR016380">
    <property type="entry name" value="Sig_transdc_His_kin_NarX/NarQ"/>
</dbReference>
<dbReference type="Gene3D" id="3.30.450.40">
    <property type="match status" value="1"/>
</dbReference>
<dbReference type="Gene3D" id="3.30.565.10">
    <property type="entry name" value="Histidine kinase-like ATPase, C-terminal domain"/>
    <property type="match status" value="1"/>
</dbReference>
<comment type="catalytic activity">
    <reaction evidence="1 14">
        <text>ATP + protein L-histidine = ADP + protein N-phospho-L-histidine.</text>
        <dbReference type="EC" id="2.7.13.3"/>
    </reaction>
</comment>
<evidence type="ECO:0000256" key="13">
    <source>
        <dbReference type="ARBA" id="ARBA00023136"/>
    </source>
</evidence>
<dbReference type="SUPFAM" id="SSF158472">
    <property type="entry name" value="HAMP domain-like"/>
    <property type="match status" value="1"/>
</dbReference>
<dbReference type="Pfam" id="PF07730">
    <property type="entry name" value="HisKA_3"/>
    <property type="match status" value="1"/>
</dbReference>
<keyword evidence="4 14" id="KW-0997">Cell inner membrane</keyword>
<evidence type="ECO:0000259" key="18">
    <source>
        <dbReference type="PROSITE" id="PS50885"/>
    </source>
</evidence>
<dbReference type="Proteomes" id="UP001205560">
    <property type="component" value="Unassembled WGS sequence"/>
</dbReference>
<evidence type="ECO:0000256" key="9">
    <source>
        <dbReference type="ARBA" id="ARBA00022777"/>
    </source>
</evidence>
<dbReference type="PROSITE" id="PS50885">
    <property type="entry name" value="HAMP"/>
    <property type="match status" value="1"/>
</dbReference>
<evidence type="ECO:0000256" key="11">
    <source>
        <dbReference type="ARBA" id="ARBA00022989"/>
    </source>
</evidence>
<dbReference type="SMART" id="SM00387">
    <property type="entry name" value="HATPase_c"/>
    <property type="match status" value="1"/>
</dbReference>
<evidence type="ECO:0000256" key="1">
    <source>
        <dbReference type="ARBA" id="ARBA00000085"/>
    </source>
</evidence>
<evidence type="ECO:0000259" key="17">
    <source>
        <dbReference type="PROSITE" id="PS50109"/>
    </source>
</evidence>
<evidence type="ECO:0000256" key="4">
    <source>
        <dbReference type="ARBA" id="ARBA00022519"/>
    </source>
</evidence>
<sequence>MNATAGTVPAYPPIPGHLRLSSRIAGALVGFLLLALAAIGATLWLSWQLEGAGAAINETGSLRKQEYRLAMLLGREVHTPGAGFDGAARAQVAAIDATLALVAQGDPQRPLGLPPTAAIRDSFDTMSAQWQREVRPLALHVLEARGEQRVLVLRHFLGVLDPYVDRIDGVVRLIESDNEVRTFWLRSSQLALMALAMGGTVALVYLMFSLIVRPVERLHAGMRSMADTDFGVRLEVDSKDEFGQLATGFNQMADRLERLYGSLEEKVRDKTAALEHKNRELALLYDSAAFLQARQTLEPMCEGFLDRILRYFGADGGSVRLTEPAGEKVHLVVQRGLPEEMVQAEHCMPLGDCLCGEAALVQQPAVHWLQPTTDAADASPCVRSGFGTVAVFQIFAQDQHLGVFSLHLRSKRHFDEREQALLETLGRLLGTAIENMRLAAREREMAISEERNMVARGLHDSIAQGLNFLNLQVQMLDDSLRQGQQQEAADIVPALRAGVKESYEDVRELLQNFRSRLEEDDLNSALRKAVRKFRDQTGIEACFQAEGTGKLPFSREEQLQILFIVQEALSNIRKHAQADSVSVRVSEEQDFSLSISDNGVGFDAFVESGIEDRRVGLHIMQERAAHINAELAIESRPGLGTTIRLHVAHGQRRAV</sequence>
<keyword evidence="10 14" id="KW-0067">ATP-binding</keyword>
<evidence type="ECO:0000256" key="15">
    <source>
        <dbReference type="SAM" id="Coils"/>
    </source>
</evidence>
<dbReference type="SUPFAM" id="SSF55781">
    <property type="entry name" value="GAF domain-like"/>
    <property type="match status" value="1"/>
</dbReference>
<keyword evidence="3 14" id="KW-1003">Cell membrane</keyword>
<dbReference type="InterPro" id="IPR005467">
    <property type="entry name" value="His_kinase_dom"/>
</dbReference>
<dbReference type="InterPro" id="IPR029016">
    <property type="entry name" value="GAF-like_dom_sf"/>
</dbReference>
<gene>
    <name evidence="19" type="ORF">NX782_10780</name>
</gene>
<dbReference type="SUPFAM" id="SSF55874">
    <property type="entry name" value="ATPase domain of HSP90 chaperone/DNA topoisomerase II/histidine kinase"/>
    <property type="match status" value="1"/>
</dbReference>
<evidence type="ECO:0000256" key="5">
    <source>
        <dbReference type="ARBA" id="ARBA00022553"/>
    </source>
</evidence>
<dbReference type="InterPro" id="IPR029095">
    <property type="entry name" value="NarX-like_N"/>
</dbReference>
<dbReference type="InterPro" id="IPR003018">
    <property type="entry name" value="GAF"/>
</dbReference>
<keyword evidence="12 14" id="KW-0902">Two-component regulatory system</keyword>
<keyword evidence="15" id="KW-0175">Coiled coil</keyword>
<dbReference type="EC" id="2.7.13.3" evidence="14"/>
<evidence type="ECO:0000256" key="10">
    <source>
        <dbReference type="ARBA" id="ARBA00022840"/>
    </source>
</evidence>
<dbReference type="PANTHER" id="PTHR24421">
    <property type="entry name" value="NITRATE/NITRITE SENSOR PROTEIN NARX-RELATED"/>
    <property type="match status" value="1"/>
</dbReference>
<dbReference type="InterPro" id="IPR050482">
    <property type="entry name" value="Sensor_HK_TwoCompSys"/>
</dbReference>
<evidence type="ECO:0000256" key="7">
    <source>
        <dbReference type="ARBA" id="ARBA00022692"/>
    </source>
</evidence>
<dbReference type="Gene3D" id="6.10.340.10">
    <property type="match status" value="1"/>
</dbReference>
<comment type="subcellular location">
    <subcellularLocation>
        <location evidence="2">Cell inner membrane</location>
        <topology evidence="2">Multi-pass membrane protein</topology>
    </subcellularLocation>
</comment>
<dbReference type="InterPro" id="IPR003594">
    <property type="entry name" value="HATPase_dom"/>
</dbReference>
<dbReference type="SMART" id="SM00065">
    <property type="entry name" value="GAF"/>
    <property type="match status" value="1"/>
</dbReference>
<keyword evidence="11 16" id="KW-1133">Transmembrane helix</keyword>
<proteinExistence type="predicted"/>
<dbReference type="RefSeq" id="WP_258845448.1">
    <property type="nucleotide sequence ID" value="NZ_JANUGX010000010.1"/>
</dbReference>
<feature type="transmembrane region" description="Helical" evidence="16">
    <location>
        <begin position="24"/>
        <end position="45"/>
    </location>
</feature>
<dbReference type="PANTHER" id="PTHR24421:SF10">
    <property type="entry name" value="NITRATE_NITRITE SENSOR PROTEIN NARQ"/>
    <property type="match status" value="1"/>
</dbReference>
<keyword evidence="5" id="KW-0597">Phosphoprotein</keyword>
<dbReference type="InterPro" id="IPR042295">
    <property type="entry name" value="NarX-like_N_sf"/>
</dbReference>
<dbReference type="EMBL" id="JANUGX010000010">
    <property type="protein sequence ID" value="MCS0589690.1"/>
    <property type="molecule type" value="Genomic_DNA"/>
</dbReference>
<organism evidence="19 20">
    <name type="scientific">Massilia norwichensis</name>
    <dbReference type="NCBI Taxonomy" id="1442366"/>
    <lineage>
        <taxon>Bacteria</taxon>
        <taxon>Pseudomonadati</taxon>
        <taxon>Pseudomonadota</taxon>
        <taxon>Betaproteobacteria</taxon>
        <taxon>Burkholderiales</taxon>
        <taxon>Oxalobacteraceae</taxon>
        <taxon>Telluria group</taxon>
        <taxon>Massilia</taxon>
    </lineage>
</organism>
<dbReference type="Pfam" id="PF02518">
    <property type="entry name" value="HATPase_c"/>
    <property type="match status" value="1"/>
</dbReference>
<dbReference type="InterPro" id="IPR003660">
    <property type="entry name" value="HAMP_dom"/>
</dbReference>
<dbReference type="CDD" id="cd06225">
    <property type="entry name" value="HAMP"/>
    <property type="match status" value="1"/>
</dbReference>
<evidence type="ECO:0000256" key="6">
    <source>
        <dbReference type="ARBA" id="ARBA00022679"/>
    </source>
</evidence>
<evidence type="ECO:0000256" key="14">
    <source>
        <dbReference type="PIRNR" id="PIRNR003167"/>
    </source>
</evidence>
<name>A0ABT2A6G4_9BURK</name>
<dbReference type="SMART" id="SM00304">
    <property type="entry name" value="HAMP"/>
    <property type="match status" value="1"/>
</dbReference>
<protein>
    <recommendedName>
        <fullName evidence="14">Sensor protein</fullName>
        <ecNumber evidence="14">2.7.13.3</ecNumber>
    </recommendedName>
</protein>
<dbReference type="PIRSF" id="PIRSF003167">
    <property type="entry name" value="STHK_NarX/NarQ"/>
    <property type="match status" value="1"/>
</dbReference>
<keyword evidence="20" id="KW-1185">Reference proteome</keyword>
<keyword evidence="7 16" id="KW-0812">Transmembrane</keyword>
<feature type="transmembrane region" description="Helical" evidence="16">
    <location>
        <begin position="190"/>
        <end position="212"/>
    </location>
</feature>
<dbReference type="InterPro" id="IPR036890">
    <property type="entry name" value="HATPase_C_sf"/>
</dbReference>
<evidence type="ECO:0000256" key="16">
    <source>
        <dbReference type="SAM" id="Phobius"/>
    </source>
</evidence>
<dbReference type="InterPro" id="IPR011712">
    <property type="entry name" value="Sig_transdc_His_kin_sub3_dim/P"/>
</dbReference>
<dbReference type="Gene3D" id="1.20.120.960">
    <property type="entry name" value="Histidine kinase NarX, sensor domain"/>
    <property type="match status" value="1"/>
</dbReference>
<evidence type="ECO:0000256" key="8">
    <source>
        <dbReference type="ARBA" id="ARBA00022741"/>
    </source>
</evidence>
<evidence type="ECO:0000256" key="3">
    <source>
        <dbReference type="ARBA" id="ARBA00022475"/>
    </source>
</evidence>
<evidence type="ECO:0000256" key="2">
    <source>
        <dbReference type="ARBA" id="ARBA00004429"/>
    </source>
</evidence>
<keyword evidence="8 14" id="KW-0547">Nucleotide-binding</keyword>
<dbReference type="Pfam" id="PF13185">
    <property type="entry name" value="GAF_2"/>
    <property type="match status" value="1"/>
</dbReference>
<dbReference type="Pfam" id="PF00672">
    <property type="entry name" value="HAMP"/>
    <property type="match status" value="1"/>
</dbReference>
<comment type="caution">
    <text evidence="19">The sequence shown here is derived from an EMBL/GenBank/DDBJ whole genome shotgun (WGS) entry which is preliminary data.</text>
</comment>
<keyword evidence="13 14" id="KW-0472">Membrane</keyword>
<evidence type="ECO:0000313" key="20">
    <source>
        <dbReference type="Proteomes" id="UP001205560"/>
    </source>
</evidence>
<dbReference type="Pfam" id="PF13675">
    <property type="entry name" value="PilJ"/>
    <property type="match status" value="1"/>
</dbReference>
<dbReference type="PROSITE" id="PS50109">
    <property type="entry name" value="HIS_KIN"/>
    <property type="match status" value="1"/>
</dbReference>
<evidence type="ECO:0000313" key="19">
    <source>
        <dbReference type="EMBL" id="MCS0589690.1"/>
    </source>
</evidence>
<feature type="domain" description="HAMP" evidence="18">
    <location>
        <begin position="209"/>
        <end position="261"/>
    </location>
</feature>
<evidence type="ECO:0000256" key="12">
    <source>
        <dbReference type="ARBA" id="ARBA00023012"/>
    </source>
</evidence>
<reference evidence="19 20" key="1">
    <citation type="submission" date="2022-08" db="EMBL/GenBank/DDBJ databases">
        <title>Reclassification of Massilia species as members of the genera Telluria, Duganella, Pseudoduganella, Mokoshia gen. nov. and Zemynaea gen. nov. using orthogonal and non-orthogonal genome-based approaches.</title>
        <authorList>
            <person name="Bowman J.P."/>
        </authorList>
    </citation>
    <scope>NUCLEOTIDE SEQUENCE [LARGE SCALE GENOMIC DNA]</scope>
    <source>
        <strain evidence="19 20">LMG 28164</strain>
    </source>
</reference>
<feature type="domain" description="Histidine kinase" evidence="17">
    <location>
        <begin position="457"/>
        <end position="651"/>
    </location>
</feature>
<keyword evidence="6 14" id="KW-0808">Transferase</keyword>
<dbReference type="CDD" id="cd16917">
    <property type="entry name" value="HATPase_UhpB-NarQ-NarX-like"/>
    <property type="match status" value="1"/>
</dbReference>
<feature type="coiled-coil region" evidence="15">
    <location>
        <begin position="253"/>
        <end position="280"/>
    </location>
</feature>
<dbReference type="Gene3D" id="1.20.5.1930">
    <property type="match status" value="1"/>
</dbReference>
<keyword evidence="9 14" id="KW-0418">Kinase</keyword>
<accession>A0ABT2A6G4</accession>